<reference evidence="8" key="1">
    <citation type="submission" date="2021-02" db="EMBL/GenBank/DDBJ databases">
        <authorList>
            <person name="Nowell W R."/>
        </authorList>
    </citation>
    <scope>NUCLEOTIDE SEQUENCE</scope>
</reference>
<dbReference type="PROSITE" id="PS51471">
    <property type="entry name" value="FE2OG_OXY"/>
    <property type="match status" value="1"/>
</dbReference>
<keyword evidence="5" id="KW-0560">Oxidoreductase</keyword>
<dbReference type="InterPro" id="IPR005123">
    <property type="entry name" value="Oxoglu/Fe-dep_dioxygenase_dom"/>
</dbReference>
<dbReference type="PANTHER" id="PTHR24014">
    <property type="entry name" value="2-OXOGLUTARATE AND IRON-DEPENDENT OXYGENASE DOMAIN-CONTAINING PROTEIN 2"/>
    <property type="match status" value="1"/>
</dbReference>
<comment type="caution">
    <text evidence="8">The sequence shown here is derived from an EMBL/GenBank/DDBJ whole genome shotgun (WGS) entry which is preliminary data.</text>
</comment>
<dbReference type="AlphaFoldDB" id="A0A819Q3T6"/>
<organism evidence="8 9">
    <name type="scientific">Rotaria magnacalcarata</name>
    <dbReference type="NCBI Taxonomy" id="392030"/>
    <lineage>
        <taxon>Eukaryota</taxon>
        <taxon>Metazoa</taxon>
        <taxon>Spiralia</taxon>
        <taxon>Gnathifera</taxon>
        <taxon>Rotifera</taxon>
        <taxon>Eurotatoria</taxon>
        <taxon>Bdelloidea</taxon>
        <taxon>Philodinida</taxon>
        <taxon>Philodinidae</taxon>
        <taxon>Rotaria</taxon>
    </lineage>
</organism>
<sequence>MQCHYLLPIPEQFSAHFIFIKYLCPSRNMSENEHDVEEQAFLEEVTAHLPSDWSDERRNTYVQNVLTSWRKHRTHSRDELQSREKYLSTIRQYFKSQSPELYDFKQWPINENLLAMLARGSLDSDIVNQIQSTGVYTFSFLPTTFCQTLINEIAYFEQWCVDNGLELYRPNSMNKYGVILDHFGFDKCLNDIVNNIVEPLTRLVFTHVIPPLDSHHGFIVEYAMDKDRKLDFHVDDAAVTLNVCLGTDFTGGQLYFGGVRCVSHISNTKPRTDEEIYLEHQVGTACLHLGNHRHRAMPITSGRRLNLILWCRSANFYAVENNHGNNTCPTWCGFHQIEKKEDI</sequence>
<evidence type="ECO:0000259" key="7">
    <source>
        <dbReference type="PROSITE" id="PS51471"/>
    </source>
</evidence>
<evidence type="ECO:0000256" key="4">
    <source>
        <dbReference type="ARBA" id="ARBA00022964"/>
    </source>
</evidence>
<dbReference type="PANTHER" id="PTHR24014:SF4">
    <property type="entry name" value="2-OXOGLUTARATE AND IRON-DEPENDENT OXYGENASE DOMAIN-CONTAINING PROTEIN 2"/>
    <property type="match status" value="1"/>
</dbReference>
<comment type="cofactor">
    <cofactor evidence="1">
        <name>L-ascorbate</name>
        <dbReference type="ChEBI" id="CHEBI:38290"/>
    </cofactor>
</comment>
<dbReference type="EMBL" id="CAJOBF010002357">
    <property type="protein sequence ID" value="CAF4028647.1"/>
    <property type="molecule type" value="Genomic_DNA"/>
</dbReference>
<evidence type="ECO:0000313" key="8">
    <source>
        <dbReference type="EMBL" id="CAF4028647.1"/>
    </source>
</evidence>
<dbReference type="GO" id="GO:0031418">
    <property type="term" value="F:L-ascorbic acid binding"/>
    <property type="evidence" value="ECO:0007669"/>
    <property type="project" value="UniProtKB-KW"/>
</dbReference>
<proteinExistence type="predicted"/>
<dbReference type="Gene3D" id="2.60.120.620">
    <property type="entry name" value="q2cbj1_9rhob like domain"/>
    <property type="match status" value="1"/>
</dbReference>
<feature type="domain" description="Fe2OG dioxygenase" evidence="7">
    <location>
        <begin position="213"/>
        <end position="313"/>
    </location>
</feature>
<dbReference type="GO" id="GO:0005506">
    <property type="term" value="F:iron ion binding"/>
    <property type="evidence" value="ECO:0007669"/>
    <property type="project" value="InterPro"/>
</dbReference>
<dbReference type="SMART" id="SM00702">
    <property type="entry name" value="P4Hc"/>
    <property type="match status" value="1"/>
</dbReference>
<evidence type="ECO:0000256" key="2">
    <source>
        <dbReference type="ARBA" id="ARBA00022723"/>
    </source>
</evidence>
<dbReference type="GO" id="GO:0016705">
    <property type="term" value="F:oxidoreductase activity, acting on paired donors, with incorporation or reduction of molecular oxygen"/>
    <property type="evidence" value="ECO:0007669"/>
    <property type="project" value="InterPro"/>
</dbReference>
<name>A0A819Q3T6_9BILA</name>
<keyword evidence="4" id="KW-0223">Dioxygenase</keyword>
<keyword evidence="3" id="KW-0847">Vitamin C</keyword>
<dbReference type="GO" id="GO:0051213">
    <property type="term" value="F:dioxygenase activity"/>
    <property type="evidence" value="ECO:0007669"/>
    <property type="project" value="UniProtKB-KW"/>
</dbReference>
<dbReference type="Proteomes" id="UP000663842">
    <property type="component" value="Unassembled WGS sequence"/>
</dbReference>
<dbReference type="SUPFAM" id="SSF51197">
    <property type="entry name" value="Clavaminate synthase-like"/>
    <property type="match status" value="1"/>
</dbReference>
<accession>A0A819Q3T6</accession>
<gene>
    <name evidence="8" type="ORF">UXM345_LOCUS17839</name>
</gene>
<evidence type="ECO:0000256" key="3">
    <source>
        <dbReference type="ARBA" id="ARBA00022896"/>
    </source>
</evidence>
<keyword evidence="2" id="KW-0479">Metal-binding</keyword>
<evidence type="ECO:0000256" key="5">
    <source>
        <dbReference type="ARBA" id="ARBA00023002"/>
    </source>
</evidence>
<keyword evidence="6" id="KW-0408">Iron</keyword>
<evidence type="ECO:0000256" key="1">
    <source>
        <dbReference type="ARBA" id="ARBA00001961"/>
    </source>
</evidence>
<evidence type="ECO:0000256" key="6">
    <source>
        <dbReference type="ARBA" id="ARBA00023004"/>
    </source>
</evidence>
<evidence type="ECO:0000313" key="9">
    <source>
        <dbReference type="Proteomes" id="UP000663842"/>
    </source>
</evidence>
<dbReference type="InterPro" id="IPR006620">
    <property type="entry name" value="Pro_4_hyd_alph"/>
</dbReference>
<protein>
    <recommendedName>
        <fullName evidence="7">Fe2OG dioxygenase domain-containing protein</fullName>
    </recommendedName>
</protein>
<dbReference type="Pfam" id="PF25238">
    <property type="entry name" value="OGFOD2-like"/>
    <property type="match status" value="1"/>
</dbReference>